<feature type="binding site" evidence="11">
    <location>
        <position position="433"/>
    </location>
    <ligand>
        <name>K(+)</name>
        <dbReference type="ChEBI" id="CHEBI:29103"/>
    </ligand>
</feature>
<sequence length="483" mass="52639">MALPTLRTIAFILGIFLITLSMAMLVPMATLLLMEHPEDLQAFIWSALITFSSGLAMVLQGKPKDSQLRPRDMYMLTTSIWLMVCVYAALPMIFLHHMSFTDAFFETMSGITTTGGTVLVGLDSMSEGILIWRSLLQWIGGIGFIAMGVAILPLLRVGGMRLFQTESSDWGEKVVPRSHMAAKSIAVVYLILTVACVLSYWLAGMDWFDAINHALTTVSTAGFSTSDASLASFSNASHWVAVVFMVLGGIPFVLYVSMLRGNRKALIRDQQVRGYLGAVLLISLVTSLWLWLNSDYALLDAWRIATVNVVSITTTTGFAVGDYSTWGGFAFMLFFYLTFMGGCSGSTTGGLKIFRIQVAYTLLRSGLMQLIHPRAVIKQQYNGHALDEEIVRSILTFSFFFTLTIAALALALAMLGLDPITALTGAATAVCNVGPGLGPIIGPAGNFSSLPDSAKWLLSFGMLLGRLEIITVLVLVTRAFWRH</sequence>
<evidence type="ECO:0000256" key="9">
    <source>
        <dbReference type="ARBA" id="ARBA00023136"/>
    </source>
</evidence>
<evidence type="ECO:0000256" key="4">
    <source>
        <dbReference type="ARBA" id="ARBA00022538"/>
    </source>
</evidence>
<comment type="similarity">
    <text evidence="10">Belongs to the TrkH potassium transport family.</text>
</comment>
<feature type="transmembrane region" description="Helical" evidence="12">
    <location>
        <begin position="135"/>
        <end position="155"/>
    </location>
</feature>
<evidence type="ECO:0000256" key="10">
    <source>
        <dbReference type="PIRNR" id="PIRNR006247"/>
    </source>
</evidence>
<accession>A0A2I0CPX1</accession>
<comment type="subcellular location">
    <subcellularLocation>
        <location evidence="10">Cell inner membrane</location>
        <topology evidence="10">Multi-pass membrane protein</topology>
    </subcellularLocation>
    <subcellularLocation>
        <location evidence="1">Cell membrane</location>
        <topology evidence="1">Multi-pass membrane protein</topology>
    </subcellularLocation>
</comment>
<feature type="transmembrane region" description="Helical" evidence="12">
    <location>
        <begin position="326"/>
        <end position="345"/>
    </location>
</feature>
<evidence type="ECO:0000256" key="12">
    <source>
        <dbReference type="SAM" id="Phobius"/>
    </source>
</evidence>
<evidence type="ECO:0000256" key="7">
    <source>
        <dbReference type="ARBA" id="ARBA00022989"/>
    </source>
</evidence>
<organism evidence="13 14">
    <name type="scientific">Pseudomonas fluvialis</name>
    <dbReference type="NCBI Taxonomy" id="1793966"/>
    <lineage>
        <taxon>Bacteria</taxon>
        <taxon>Pseudomonadati</taxon>
        <taxon>Pseudomonadota</taxon>
        <taxon>Gammaproteobacteria</taxon>
        <taxon>Pseudomonadales</taxon>
        <taxon>Pseudomonadaceae</taxon>
        <taxon>Pseudomonas</taxon>
    </lineage>
</organism>
<evidence type="ECO:0000256" key="8">
    <source>
        <dbReference type="ARBA" id="ARBA00023065"/>
    </source>
</evidence>
<evidence type="ECO:0000256" key="1">
    <source>
        <dbReference type="ARBA" id="ARBA00004651"/>
    </source>
</evidence>
<keyword evidence="8 10" id="KW-0406">Ion transport</keyword>
<dbReference type="GO" id="GO:0046872">
    <property type="term" value="F:metal ion binding"/>
    <property type="evidence" value="ECO:0007669"/>
    <property type="project" value="UniProtKB-KW"/>
</dbReference>
<evidence type="ECO:0000256" key="5">
    <source>
        <dbReference type="ARBA" id="ARBA00022692"/>
    </source>
</evidence>
<dbReference type="GO" id="GO:0015379">
    <property type="term" value="F:potassium:chloride symporter activity"/>
    <property type="evidence" value="ECO:0007669"/>
    <property type="project" value="InterPro"/>
</dbReference>
<feature type="binding site" evidence="11">
    <location>
        <position position="315"/>
    </location>
    <ligand>
        <name>K(+)</name>
        <dbReference type="ChEBI" id="CHEBI:29103"/>
    </ligand>
</feature>
<evidence type="ECO:0000256" key="2">
    <source>
        <dbReference type="ARBA" id="ARBA00022448"/>
    </source>
</evidence>
<comment type="function">
    <text evidence="10">Low-affinity potassium transport system. Interacts with Trk system potassium uptake protein TrkA.</text>
</comment>
<evidence type="ECO:0000313" key="14">
    <source>
        <dbReference type="Proteomes" id="UP000242861"/>
    </source>
</evidence>
<dbReference type="PIRSF" id="PIRSF006247">
    <property type="entry name" value="TrkH"/>
    <property type="match status" value="1"/>
</dbReference>
<feature type="transmembrane region" description="Helical" evidence="12">
    <location>
        <begin position="12"/>
        <end position="34"/>
    </location>
</feature>
<proteinExistence type="inferred from homology"/>
<feature type="binding site" evidence="11">
    <location>
        <position position="316"/>
    </location>
    <ligand>
        <name>K(+)</name>
        <dbReference type="ChEBI" id="CHEBI:29103"/>
    </ligand>
</feature>
<dbReference type="Pfam" id="PF02386">
    <property type="entry name" value="TrkH"/>
    <property type="match status" value="1"/>
</dbReference>
<keyword evidence="11" id="KW-0479">Metal-binding</keyword>
<keyword evidence="10" id="KW-0997">Cell inner membrane</keyword>
<keyword evidence="2 10" id="KW-0813">Transport</keyword>
<evidence type="ECO:0000256" key="11">
    <source>
        <dbReference type="PIRSR" id="PIRSR006247-1"/>
    </source>
</evidence>
<dbReference type="GO" id="GO:0005886">
    <property type="term" value="C:plasma membrane"/>
    <property type="evidence" value="ECO:0007669"/>
    <property type="project" value="UniProtKB-SubCell"/>
</dbReference>
<feature type="transmembrane region" description="Helical" evidence="12">
    <location>
        <begin position="40"/>
        <end position="59"/>
    </location>
</feature>
<dbReference type="PANTHER" id="PTHR32024">
    <property type="entry name" value="TRK SYSTEM POTASSIUM UPTAKE PROTEIN TRKG-RELATED"/>
    <property type="match status" value="1"/>
</dbReference>
<dbReference type="InterPro" id="IPR004772">
    <property type="entry name" value="TrkH"/>
</dbReference>
<feature type="transmembrane region" description="Helical" evidence="12">
    <location>
        <begin position="394"/>
        <end position="415"/>
    </location>
</feature>
<comment type="caution">
    <text evidence="13">The sequence shown here is derived from an EMBL/GenBank/DDBJ whole genome shotgun (WGS) entry which is preliminary data.</text>
</comment>
<feature type="transmembrane region" description="Helical" evidence="12">
    <location>
        <begin position="239"/>
        <end position="260"/>
    </location>
</feature>
<reference evidence="14" key="1">
    <citation type="submission" date="2017-12" db="EMBL/GenBank/DDBJ databases">
        <authorList>
            <person name="Yu X.-Y."/>
        </authorList>
    </citation>
    <scope>NUCLEOTIDE SEQUENCE [LARGE SCALE GENOMIC DNA]</scope>
    <source>
        <strain evidence="14">ZYSR67-Z</strain>
    </source>
</reference>
<keyword evidence="5 12" id="KW-0812">Transmembrane</keyword>
<dbReference type="EMBL" id="PIYS01000016">
    <property type="protein sequence ID" value="PKF71174.1"/>
    <property type="molecule type" value="Genomic_DNA"/>
</dbReference>
<dbReference type="AlphaFoldDB" id="A0A2I0CPX1"/>
<name>A0A2I0CPX1_9PSED</name>
<feature type="binding site" evidence="11">
    <location>
        <position position="114"/>
    </location>
    <ligand>
        <name>K(+)</name>
        <dbReference type="ChEBI" id="CHEBI:29103"/>
    </ligand>
</feature>
<keyword evidence="7 12" id="KW-1133">Transmembrane helix</keyword>
<keyword evidence="9 10" id="KW-0472">Membrane</keyword>
<protein>
    <recommendedName>
        <fullName evidence="10">Trk system potassium uptake protein</fullName>
    </recommendedName>
</protein>
<gene>
    <name evidence="13" type="ORF">CW360_09440</name>
</gene>
<feature type="transmembrane region" description="Helical" evidence="12">
    <location>
        <begin position="80"/>
        <end position="100"/>
    </location>
</feature>
<feature type="transmembrane region" description="Helical" evidence="12">
    <location>
        <begin position="186"/>
        <end position="203"/>
    </location>
</feature>
<feature type="transmembrane region" description="Helical" evidence="12">
    <location>
        <begin position="456"/>
        <end position="481"/>
    </location>
</feature>
<dbReference type="InterPro" id="IPR003445">
    <property type="entry name" value="Cat_transpt"/>
</dbReference>
<keyword evidence="6 10" id="KW-0630">Potassium</keyword>
<feature type="binding site" evidence="11">
    <location>
        <position position="113"/>
    </location>
    <ligand>
        <name>K(+)</name>
        <dbReference type="ChEBI" id="CHEBI:29103"/>
    </ligand>
</feature>
<feature type="binding site" evidence="11">
    <location>
        <position position="432"/>
    </location>
    <ligand>
        <name>K(+)</name>
        <dbReference type="ChEBI" id="CHEBI:29103"/>
    </ligand>
</feature>
<dbReference type="RefSeq" id="WP_101193524.1">
    <property type="nucleotide sequence ID" value="NZ_PIYS01000016.1"/>
</dbReference>
<feature type="transmembrane region" description="Helical" evidence="12">
    <location>
        <begin position="272"/>
        <end position="292"/>
    </location>
</feature>
<evidence type="ECO:0000313" key="13">
    <source>
        <dbReference type="EMBL" id="PKF71174.1"/>
    </source>
</evidence>
<dbReference type="PANTHER" id="PTHR32024:SF3">
    <property type="entry name" value="TRK SYSTEM POTASSIUM UPTAKE PROTEIN"/>
    <property type="match status" value="1"/>
</dbReference>
<dbReference type="Proteomes" id="UP000242861">
    <property type="component" value="Unassembled WGS sequence"/>
</dbReference>
<keyword evidence="4 10" id="KW-0633">Potassium transport</keyword>
<keyword evidence="3 10" id="KW-1003">Cell membrane</keyword>
<evidence type="ECO:0000256" key="6">
    <source>
        <dbReference type="ARBA" id="ARBA00022958"/>
    </source>
</evidence>
<evidence type="ECO:0000256" key="3">
    <source>
        <dbReference type="ARBA" id="ARBA00022475"/>
    </source>
</evidence>